<evidence type="ECO:0000313" key="2">
    <source>
        <dbReference type="Proteomes" id="UP000505377"/>
    </source>
</evidence>
<reference evidence="1 2" key="1">
    <citation type="submission" date="2020-05" db="EMBL/GenBank/DDBJ databases">
        <authorList>
            <person name="Mo P."/>
        </authorList>
    </citation>
    <scope>NUCLEOTIDE SEQUENCE [LARGE SCALE GENOMIC DNA]</scope>
    <source>
        <strain evidence="1 2">Gen01</strain>
    </source>
</reference>
<protein>
    <submittedName>
        <fullName evidence="1">Uncharacterized protein</fullName>
    </submittedName>
</protein>
<gene>
    <name evidence="1" type="ORF">HOP40_06235</name>
</gene>
<organism evidence="1 2">
    <name type="scientific">Pseudonocardia broussonetiae</name>
    <dbReference type="NCBI Taxonomy" id="2736640"/>
    <lineage>
        <taxon>Bacteria</taxon>
        <taxon>Bacillati</taxon>
        <taxon>Actinomycetota</taxon>
        <taxon>Actinomycetes</taxon>
        <taxon>Pseudonocardiales</taxon>
        <taxon>Pseudonocardiaceae</taxon>
        <taxon>Pseudonocardia</taxon>
    </lineage>
</organism>
<keyword evidence="2" id="KW-1185">Reference proteome</keyword>
<dbReference type="AlphaFoldDB" id="A0A6M6JG92"/>
<sequence>MIITLIVVGLGALALIAVVVGVVDATQAAAWREVAARRREQWYARRPEFHGVDSDAADED</sequence>
<dbReference type="RefSeq" id="WP_172155523.1">
    <property type="nucleotide sequence ID" value="NZ_CP053564.1"/>
</dbReference>
<evidence type="ECO:0000313" key="1">
    <source>
        <dbReference type="EMBL" id="QJY45461.1"/>
    </source>
</evidence>
<name>A0A6M6JG92_9PSEU</name>
<proteinExistence type="predicted"/>
<dbReference type="EMBL" id="CP053564">
    <property type="protein sequence ID" value="QJY45461.1"/>
    <property type="molecule type" value="Genomic_DNA"/>
</dbReference>
<accession>A0A6M6JG92</accession>
<dbReference type="KEGG" id="pbro:HOP40_06235"/>
<dbReference type="Proteomes" id="UP000505377">
    <property type="component" value="Chromosome"/>
</dbReference>